<feature type="domain" description="Glycosyl transferase family 3 N-terminal" evidence="7">
    <location>
        <begin position="62"/>
        <end position="122"/>
    </location>
</feature>
<dbReference type="InterPro" id="IPR035902">
    <property type="entry name" value="Nuc_phospho_transferase"/>
</dbReference>
<dbReference type="GO" id="GO:0000162">
    <property type="term" value="P:L-tryptophan biosynthetic process"/>
    <property type="evidence" value="ECO:0007669"/>
    <property type="project" value="InterPro"/>
</dbReference>
<keyword evidence="4" id="KW-0472">Membrane</keyword>
<evidence type="ECO:0000256" key="4">
    <source>
        <dbReference type="SAM" id="Phobius"/>
    </source>
</evidence>
<evidence type="ECO:0000259" key="8">
    <source>
        <dbReference type="Pfam" id="PF03168"/>
    </source>
</evidence>
<feature type="domain" description="Glycosyl transferase family 3" evidence="6">
    <location>
        <begin position="130"/>
        <end position="164"/>
    </location>
</feature>
<name>A0A8S1ZQE8_ARAAE</name>
<dbReference type="GO" id="GO:0004048">
    <property type="term" value="F:anthranilate phosphoribosyltransferase activity"/>
    <property type="evidence" value="ECO:0007669"/>
    <property type="project" value="InterPro"/>
</dbReference>
<dbReference type="InterPro" id="IPR036320">
    <property type="entry name" value="Glycosyl_Trfase_fam3_N_dom_sf"/>
</dbReference>
<dbReference type="SUPFAM" id="SSF47648">
    <property type="entry name" value="Nucleoside phosphorylase/phosphoribosyltransferase N-terminal domain"/>
    <property type="match status" value="1"/>
</dbReference>
<dbReference type="Gene3D" id="1.20.970.10">
    <property type="entry name" value="Transferase, Pyrimidine Nucleoside Phosphorylase, Chain C"/>
    <property type="match status" value="1"/>
</dbReference>
<evidence type="ECO:0000259" key="7">
    <source>
        <dbReference type="Pfam" id="PF02885"/>
    </source>
</evidence>
<dbReference type="Gene3D" id="3.40.1030.10">
    <property type="entry name" value="Nucleoside phosphorylase/phosphoribosyltransferase catalytic domain"/>
    <property type="match status" value="1"/>
</dbReference>
<evidence type="ECO:0008006" key="11">
    <source>
        <dbReference type="Google" id="ProtNLM"/>
    </source>
</evidence>
<dbReference type="Pfam" id="PF02885">
    <property type="entry name" value="Glycos_trans_3N"/>
    <property type="match status" value="1"/>
</dbReference>
<dbReference type="InterPro" id="IPR000312">
    <property type="entry name" value="Glycosyl_Trfase_fam3"/>
</dbReference>
<evidence type="ECO:0000256" key="3">
    <source>
        <dbReference type="SAM" id="MobiDB-lite"/>
    </source>
</evidence>
<dbReference type="GO" id="GO:0005829">
    <property type="term" value="C:cytosol"/>
    <property type="evidence" value="ECO:0007669"/>
    <property type="project" value="TreeGrafter"/>
</dbReference>
<accession>A0A8S1ZQE8</accession>
<dbReference type="FunFam" id="1.20.970.10:FF:000009">
    <property type="entry name" value="Anthranilate phosphoribosyltransferase, chloroplastic"/>
    <property type="match status" value="1"/>
</dbReference>
<dbReference type="InterPro" id="IPR004864">
    <property type="entry name" value="LEA_2"/>
</dbReference>
<proteinExistence type="predicted"/>
<feature type="signal peptide" evidence="5">
    <location>
        <begin position="1"/>
        <end position="27"/>
    </location>
</feature>
<dbReference type="Pfam" id="PF03168">
    <property type="entry name" value="LEA_2"/>
    <property type="match status" value="1"/>
</dbReference>
<keyword evidence="4" id="KW-0812">Transmembrane</keyword>
<organism evidence="9 10">
    <name type="scientific">Arabidopsis arenosa</name>
    <name type="common">Sand rock-cress</name>
    <name type="synonym">Cardaminopsis arenosa</name>
    <dbReference type="NCBI Taxonomy" id="38785"/>
    <lineage>
        <taxon>Eukaryota</taxon>
        <taxon>Viridiplantae</taxon>
        <taxon>Streptophyta</taxon>
        <taxon>Embryophyta</taxon>
        <taxon>Tracheophyta</taxon>
        <taxon>Spermatophyta</taxon>
        <taxon>Magnoliopsida</taxon>
        <taxon>eudicotyledons</taxon>
        <taxon>Gunneridae</taxon>
        <taxon>Pentapetalae</taxon>
        <taxon>rosids</taxon>
        <taxon>malvids</taxon>
        <taxon>Brassicales</taxon>
        <taxon>Brassicaceae</taxon>
        <taxon>Camelineae</taxon>
        <taxon>Arabidopsis</taxon>
    </lineage>
</organism>
<reference evidence="9" key="1">
    <citation type="submission" date="2021-01" db="EMBL/GenBank/DDBJ databases">
        <authorList>
            <person name="Bezrukov I."/>
        </authorList>
    </citation>
    <scope>NUCLEOTIDE SEQUENCE</scope>
</reference>
<evidence type="ECO:0000256" key="5">
    <source>
        <dbReference type="SAM" id="SignalP"/>
    </source>
</evidence>
<keyword evidence="2" id="KW-0808">Transferase</keyword>
<dbReference type="PANTHER" id="PTHR43285:SF2">
    <property type="entry name" value="ANTHRANILATE PHOSPHORIBOSYLTRANSFERASE"/>
    <property type="match status" value="1"/>
</dbReference>
<keyword evidence="4" id="KW-1133">Transmembrane helix</keyword>
<evidence type="ECO:0000256" key="1">
    <source>
        <dbReference type="ARBA" id="ARBA00022676"/>
    </source>
</evidence>
<keyword evidence="1" id="KW-0328">Glycosyltransferase</keyword>
<dbReference type="Proteomes" id="UP000682877">
    <property type="component" value="Chromosome 2"/>
</dbReference>
<protein>
    <recommendedName>
        <fullName evidence="11">Late embryogenesis abundant protein LEA-2 subgroup domain-containing protein</fullName>
    </recommendedName>
</protein>
<dbReference type="InterPro" id="IPR017459">
    <property type="entry name" value="Glycosyl_Trfase_fam3_N_dom"/>
</dbReference>
<feature type="region of interest" description="Disordered" evidence="3">
    <location>
        <begin position="320"/>
        <end position="358"/>
    </location>
</feature>
<evidence type="ECO:0000313" key="9">
    <source>
        <dbReference type="EMBL" id="CAE5963007.1"/>
    </source>
</evidence>
<keyword evidence="5" id="KW-0732">Signal</keyword>
<dbReference type="EMBL" id="LR999452">
    <property type="protein sequence ID" value="CAE5963007.1"/>
    <property type="molecule type" value="Genomic_DNA"/>
</dbReference>
<evidence type="ECO:0000313" key="10">
    <source>
        <dbReference type="Proteomes" id="UP000682877"/>
    </source>
</evidence>
<feature type="transmembrane region" description="Helical" evidence="4">
    <location>
        <begin position="468"/>
        <end position="492"/>
    </location>
</feature>
<dbReference type="SUPFAM" id="SSF52418">
    <property type="entry name" value="Nucleoside phosphorylase/phosphoribosyltransferase catalytic domain"/>
    <property type="match status" value="1"/>
</dbReference>
<gene>
    <name evidence="9" type="ORF">AARE701A_LOCUS4611</name>
</gene>
<feature type="chain" id="PRO_5035756016" description="Late embryogenesis abundant protein LEA-2 subgroup domain-containing protein" evidence="5">
    <location>
        <begin position="28"/>
        <end position="621"/>
    </location>
</feature>
<dbReference type="AlphaFoldDB" id="A0A8S1ZQE8"/>
<feature type="domain" description="Late embryogenesis abundant protein LEA-2 subgroup" evidence="8">
    <location>
        <begin position="529"/>
        <end position="618"/>
    </location>
</feature>
<evidence type="ECO:0000256" key="2">
    <source>
        <dbReference type="ARBA" id="ARBA00022679"/>
    </source>
</evidence>
<dbReference type="PANTHER" id="PTHR43285">
    <property type="entry name" value="ANTHRANILATE PHOSPHORIBOSYLTRANSFERASE"/>
    <property type="match status" value="1"/>
</dbReference>
<sequence length="621" mass="68015">MPNLPLVAGKASIFGFCVCFLDSFVCSQNLGLSGGISGFSAPEALPNVCENATPSSIKSFNQLIETLIDRVDLSEAEAESSLEFLLNEANEALISAFLVLLRAKGETYEEIVGLARAMMKHARKVEGLVDAVDIVGTGGDGANTVNISTGSSILAAACGAKVAKLKILMILTAGGSSFGCPENAAASIISALSNAYHLAPNSSNLRATRFEQKFQDSESLPLVPTTKTFLRRFIQAAQASHKVVPDMEMEFLANQVINVLKLSVFFFFVEIASDSSNHLIRGREGRGDLSGPQNGAGRYHACRCSSQIYVPEFVDEGEEDLGNFKEPTTDFNDKVGKKRQRKKDESGLEKTKKKKKRRSKILLKIPAEVQEKWDSITNNENSKVMRDGMIVQSGRYDELVSSELDFGELVAAHETSMEQVEAGTKQPYLNGASYGPSIPPPAKAHRSYDSPGFGCCCFSCLRSCLRCILSLICNILVAIAVILAITGFILWLSFRPNAVKFYVADANLNGFSFDSNNNSNLHYSLDLNFTIRNPNQRVGVYYDEISVSGYYGDQRFGSVNVSSFYQGHKNTTVILTKIEGQNLVVLGEGARTDLKEDEKSGIYRIDAKLRLSVRFKFWVIR</sequence>
<dbReference type="Pfam" id="PF00591">
    <property type="entry name" value="Glycos_transf_3"/>
    <property type="match status" value="1"/>
</dbReference>
<dbReference type="InterPro" id="IPR005940">
    <property type="entry name" value="Anthranilate_Pribosyl_Tfrase"/>
</dbReference>
<keyword evidence="10" id="KW-1185">Reference proteome</keyword>
<evidence type="ECO:0000259" key="6">
    <source>
        <dbReference type="Pfam" id="PF00591"/>
    </source>
</evidence>